<proteinExistence type="predicted"/>
<evidence type="ECO:0000256" key="1">
    <source>
        <dbReference type="SAM" id="MobiDB-lite"/>
    </source>
</evidence>
<evidence type="ECO:0000313" key="3">
    <source>
        <dbReference type="Proteomes" id="UP000199598"/>
    </source>
</evidence>
<organism evidence="2 3">
    <name type="scientific">Pseudovibrio ascidiaceicola</name>
    <dbReference type="NCBI Taxonomy" id="285279"/>
    <lineage>
        <taxon>Bacteria</taxon>
        <taxon>Pseudomonadati</taxon>
        <taxon>Pseudomonadota</taxon>
        <taxon>Alphaproteobacteria</taxon>
        <taxon>Hyphomicrobiales</taxon>
        <taxon>Stappiaceae</taxon>
        <taxon>Pseudovibrio</taxon>
    </lineage>
</organism>
<dbReference type="Pfam" id="PF05136">
    <property type="entry name" value="Phage_portal_2"/>
    <property type="match status" value="1"/>
</dbReference>
<evidence type="ECO:0000313" key="2">
    <source>
        <dbReference type="EMBL" id="SFK37709.1"/>
    </source>
</evidence>
<accession>A0A1I3Z245</accession>
<name>A0A1I3Z245_9HYPH</name>
<dbReference type="Proteomes" id="UP000199598">
    <property type="component" value="Unassembled WGS sequence"/>
</dbReference>
<keyword evidence="3" id="KW-1185">Reference proteome</keyword>
<feature type="compositionally biased region" description="Polar residues" evidence="1">
    <location>
        <begin position="454"/>
        <end position="464"/>
    </location>
</feature>
<protein>
    <submittedName>
        <fullName evidence="2">Phage portal protein, lambda family</fullName>
    </submittedName>
</protein>
<gene>
    <name evidence="2" type="ORF">SAMN04488518_104351</name>
</gene>
<dbReference type="NCBIfam" id="TIGR01539">
    <property type="entry name" value="portal_lambda"/>
    <property type="match status" value="1"/>
</dbReference>
<feature type="compositionally biased region" description="Basic and acidic residues" evidence="1">
    <location>
        <begin position="440"/>
        <end position="451"/>
    </location>
</feature>
<dbReference type="InterPro" id="IPR006429">
    <property type="entry name" value="Phage_lambda_portal"/>
</dbReference>
<reference evidence="2 3" key="1">
    <citation type="submission" date="2016-10" db="EMBL/GenBank/DDBJ databases">
        <authorList>
            <person name="Varghese N."/>
            <person name="Submissions S."/>
        </authorList>
    </citation>
    <scope>NUCLEOTIDE SEQUENCE [LARGE SCALE GENOMIC DNA]</scope>
    <source>
        <strain evidence="2 3">DSM 16392</strain>
    </source>
</reference>
<dbReference type="RefSeq" id="WP_093519029.1">
    <property type="nucleotide sequence ID" value="NZ_FOSK01000004.1"/>
</dbReference>
<dbReference type="EMBL" id="FOSK01000004">
    <property type="protein sequence ID" value="SFK37709.1"/>
    <property type="molecule type" value="Genomic_DNA"/>
</dbReference>
<sequence>MIQPRRPLAKRLQNLVARMIGLEAAGRGHRWQGIAGIGNLSEATAAGSKTIQERGVALSTNNPWGHAAVSGLVANYIGAGIVTRPKFPTDTIRDKIQKAHERWLETCDFEGRHDFYGLQAQLMREIVVKGESFVQLVQTGTDLKLKLIPADMVDATLFRELEGKGHIFAGVEFDADGRRIAYHVLPRRRGTALLQNLGHIRVPAEDMLHVFVPLEPGQVRGLSWLSPVLLRAQSLDSYEDAQLERQRVAALFAGFVRDVNGQANPFDGEQKNGLLETGMEPGALHFLPPGSDIEFPNLPDVKDFPAFIQWQLRAMAAGLGITYEQLTGDYSNSNYSSSRAALLEFRRKVESIQHLVLVKQFLQPIYERFVGLLALRGTLDLGAYSAEPEAFHAAEYLPPAWPWVDPEKDAKAAVIEIENGLTSRTRVVAQRGFSVEEIDEERKRDTDRERGIGQQMSAGTNPAPSTEGKAA</sequence>
<comment type="caution">
    <text evidence="2">The sequence shown here is derived from an EMBL/GenBank/DDBJ whole genome shotgun (WGS) entry which is preliminary data.</text>
</comment>
<feature type="region of interest" description="Disordered" evidence="1">
    <location>
        <begin position="438"/>
        <end position="471"/>
    </location>
</feature>